<evidence type="ECO:0000256" key="12">
    <source>
        <dbReference type="PROSITE-ProRule" id="PRU01379"/>
    </source>
</evidence>
<dbReference type="STRING" id="87626.PTD2_04011"/>
<dbReference type="InterPro" id="IPR013783">
    <property type="entry name" value="Ig-like_fold"/>
</dbReference>
<protein>
    <recommendedName>
        <fullName evidence="11">carboxypeptidase T</fullName>
        <ecNumber evidence="11">3.4.17.18</ecNumber>
    </recommendedName>
</protein>
<keyword evidence="5" id="KW-0479">Metal-binding</keyword>
<evidence type="ECO:0000256" key="8">
    <source>
        <dbReference type="ARBA" id="ARBA00022833"/>
    </source>
</evidence>
<dbReference type="InterPro" id="IPR003961">
    <property type="entry name" value="FN3_dom"/>
</dbReference>
<sequence>MKIQYASYQETLSFLQQAMSEHPHLIRLQSIGDTWEKRPIMLATVSLDVAYADQKPALLYTGTIHAREWIGNELAIKFVKYIIENYRFNPKLMNALTRNTLYIVPCLNPDGFEYSRNHFSFWRKNRRDNGDGTFGVDLNRNFDSNFRKNPDTNSNTYPGPAPFSEPETQAIKAFVELHPNITVSLDYHSQGNVFFPAHKFNHEVEIEGTDLNVLCANMNAEIKKVTGRQYGIHRGKPPANLIRGSGREYYYAKGILAVVVEVGTQNIPDYMQNMAQSVAENIPALIYALGEAINYSSLAPKRVEGFTISSIAMHSVSLEWRYQANVDVYFEIYRSERNKNTCNEQTLVAITKSTFFTDVQLKSGQHYFYNIRAVDKVTKIKSPFSPEIRLKTQLANDEFSLTVFASKTDVGYLGENYTAKNKEHFGYNSMFIGVNIKRGICYGLVRFDLTQLPSNAALRSASFSLYPMNRVGAKVEKYGHWSIDIIDNDALDDIYDYQKVKNAKSLFSLGYTIESDKMTQGIWSKWRFNGVERTGLQAYLNRQKQSGKSWLILRLKGPTTLPLGSDSQMMQFDIGYGPFGSGLHYRPSLELIYTKSEQMLTLVPEVLHTIYPEHVVANKLASGFDEHGLIVYGQMAFSSQSLPAPDTTVITQAYLQLNNSNKLTTNKDIRFTIELVELNDVNYVSVKQREKIEYIGYEISHEQLADKNSQHFIFDSYSRQALERLHSENKPFYFIIRATAASKANNLLIDWYPAGHALQAKLVIHTISRRKYPLATPTDFTLTNEAKQLKLSWKNPDHADFVGTFVVRNRFHPPKSPFDGVKLYAGKDEYTYDRFGHEHIAKYYSVFSYDDVPNYSAPTSLYYSNNQVISMDELNDDLPSEIEDEDMFLGDD</sequence>
<evidence type="ECO:0000256" key="11">
    <source>
        <dbReference type="ARBA" id="ARBA00066554"/>
    </source>
</evidence>
<dbReference type="GO" id="GO:0005615">
    <property type="term" value="C:extracellular space"/>
    <property type="evidence" value="ECO:0007669"/>
    <property type="project" value="TreeGrafter"/>
</dbReference>
<dbReference type="HOGENOM" id="CLU_325378_0_0_6"/>
<keyword evidence="3" id="KW-0121">Carboxypeptidase</keyword>
<dbReference type="OrthoDB" id="5294005at2"/>
<reference evidence="15 16" key="1">
    <citation type="submission" date="2006-02" db="EMBL/GenBank/DDBJ databases">
        <authorList>
            <person name="Moran M.A."/>
            <person name="Kjelleberg S."/>
            <person name="Egan S."/>
            <person name="Saunders N."/>
            <person name="Thomas T."/>
            <person name="Ferriera S."/>
            <person name="Johnson J."/>
            <person name="Kravitz S."/>
            <person name="Halpern A."/>
            <person name="Remington K."/>
            <person name="Beeson K."/>
            <person name="Tran B."/>
            <person name="Rogers Y.-H."/>
            <person name="Friedman R."/>
            <person name="Venter J.C."/>
        </authorList>
    </citation>
    <scope>NUCLEOTIDE SEQUENCE [LARGE SCALE GENOMIC DNA]</scope>
    <source>
        <strain evidence="15 16">D2</strain>
    </source>
</reference>
<evidence type="ECO:0000256" key="2">
    <source>
        <dbReference type="ARBA" id="ARBA00005988"/>
    </source>
</evidence>
<dbReference type="FunFam" id="3.40.630.10:FF:000084">
    <property type="entry name" value="Carboxypeptidase B2"/>
    <property type="match status" value="1"/>
</dbReference>
<dbReference type="PANTHER" id="PTHR11705">
    <property type="entry name" value="PROTEASE FAMILY M14 CARBOXYPEPTIDASE A,B"/>
    <property type="match status" value="1"/>
</dbReference>
<evidence type="ECO:0000313" key="15">
    <source>
        <dbReference type="EMBL" id="EAR30705.1"/>
    </source>
</evidence>
<dbReference type="PRINTS" id="PR00765">
    <property type="entry name" value="CRBOXYPTASEA"/>
</dbReference>
<keyword evidence="6" id="KW-0732">Signal</keyword>
<name>A4C573_9GAMM</name>
<dbReference type="Proteomes" id="UP000006201">
    <property type="component" value="Unassembled WGS sequence"/>
</dbReference>
<dbReference type="PROSITE" id="PS52035">
    <property type="entry name" value="PEPTIDASE_M14"/>
    <property type="match status" value="1"/>
</dbReference>
<evidence type="ECO:0000256" key="6">
    <source>
        <dbReference type="ARBA" id="ARBA00022729"/>
    </source>
</evidence>
<dbReference type="SUPFAM" id="SSF49265">
    <property type="entry name" value="Fibronectin type III"/>
    <property type="match status" value="1"/>
</dbReference>
<evidence type="ECO:0000256" key="10">
    <source>
        <dbReference type="ARBA" id="ARBA00050859"/>
    </source>
</evidence>
<dbReference type="EMBL" id="AAOH01000001">
    <property type="protein sequence ID" value="EAR30705.1"/>
    <property type="molecule type" value="Genomic_DNA"/>
</dbReference>
<feature type="domain" description="Peptidase M14" evidence="14">
    <location>
        <begin position="4"/>
        <end position="285"/>
    </location>
</feature>
<dbReference type="Pfam" id="PF00246">
    <property type="entry name" value="Peptidase_M14"/>
    <property type="match status" value="1"/>
</dbReference>
<proteinExistence type="inferred from homology"/>
<keyword evidence="9" id="KW-0482">Metalloprotease</keyword>
<dbReference type="InterPro" id="IPR057246">
    <property type="entry name" value="CARBOXYPEPT_ZN_1"/>
</dbReference>
<evidence type="ECO:0000256" key="9">
    <source>
        <dbReference type="ARBA" id="ARBA00023049"/>
    </source>
</evidence>
<comment type="similarity">
    <text evidence="2 12">Belongs to the peptidase M14 family.</text>
</comment>
<evidence type="ECO:0000256" key="7">
    <source>
        <dbReference type="ARBA" id="ARBA00022801"/>
    </source>
</evidence>
<evidence type="ECO:0000313" key="16">
    <source>
        <dbReference type="Proteomes" id="UP000006201"/>
    </source>
</evidence>
<dbReference type="SUPFAM" id="SSF53187">
    <property type="entry name" value="Zn-dependent exopeptidases"/>
    <property type="match status" value="1"/>
</dbReference>
<dbReference type="eggNOG" id="COG2866">
    <property type="taxonomic scope" value="Bacteria"/>
</dbReference>
<evidence type="ECO:0000256" key="3">
    <source>
        <dbReference type="ARBA" id="ARBA00022645"/>
    </source>
</evidence>
<dbReference type="PROSITE" id="PS00132">
    <property type="entry name" value="CARBOXYPEPT_ZN_1"/>
    <property type="match status" value="1"/>
</dbReference>
<dbReference type="Gene3D" id="2.60.40.10">
    <property type="entry name" value="Immunoglobulins"/>
    <property type="match status" value="1"/>
</dbReference>
<dbReference type="InterPro" id="IPR000834">
    <property type="entry name" value="Peptidase_M14"/>
</dbReference>
<evidence type="ECO:0000256" key="1">
    <source>
        <dbReference type="ARBA" id="ARBA00001947"/>
    </source>
</evidence>
<accession>A4C573</accession>
<dbReference type="GO" id="GO:0006508">
    <property type="term" value="P:proteolysis"/>
    <property type="evidence" value="ECO:0007669"/>
    <property type="project" value="UniProtKB-KW"/>
</dbReference>
<gene>
    <name evidence="15" type="ORF">PTD2_04011</name>
</gene>
<comment type="catalytic activity">
    <reaction evidence="10">
        <text>Releases a C-terminal residue, which may be hydrophobic or positively charged.</text>
        <dbReference type="EC" id="3.4.17.18"/>
    </reaction>
</comment>
<dbReference type="InterPro" id="IPR036116">
    <property type="entry name" value="FN3_sf"/>
</dbReference>
<evidence type="ECO:0000259" key="13">
    <source>
        <dbReference type="PROSITE" id="PS50853"/>
    </source>
</evidence>
<evidence type="ECO:0000259" key="14">
    <source>
        <dbReference type="PROSITE" id="PS52035"/>
    </source>
</evidence>
<comment type="caution">
    <text evidence="15">The sequence shown here is derived from an EMBL/GenBank/DDBJ whole genome shotgun (WGS) entry which is preliminary data.</text>
</comment>
<dbReference type="EC" id="3.4.17.18" evidence="11"/>
<dbReference type="PANTHER" id="PTHR11705:SF143">
    <property type="entry name" value="SLL0236 PROTEIN"/>
    <property type="match status" value="1"/>
</dbReference>
<dbReference type="RefSeq" id="WP_009837003.1">
    <property type="nucleotide sequence ID" value="NZ_AAOH01000001.1"/>
</dbReference>
<comment type="cofactor">
    <cofactor evidence="1">
        <name>Zn(2+)</name>
        <dbReference type="ChEBI" id="CHEBI:29105"/>
    </cofactor>
</comment>
<dbReference type="SMART" id="SM00631">
    <property type="entry name" value="Zn_pept"/>
    <property type="match status" value="1"/>
</dbReference>
<evidence type="ECO:0000256" key="5">
    <source>
        <dbReference type="ARBA" id="ARBA00022723"/>
    </source>
</evidence>
<feature type="domain" description="Fibronectin type-III" evidence="13">
    <location>
        <begin position="299"/>
        <end position="395"/>
    </location>
</feature>
<feature type="active site" description="Proton donor/acceptor" evidence="12">
    <location>
        <position position="261"/>
    </location>
</feature>
<keyword evidence="16" id="KW-1185">Reference proteome</keyword>
<dbReference type="GO" id="GO:0004181">
    <property type="term" value="F:metallocarboxypeptidase activity"/>
    <property type="evidence" value="ECO:0007669"/>
    <property type="project" value="InterPro"/>
</dbReference>
<dbReference type="Gene3D" id="3.40.630.10">
    <property type="entry name" value="Zn peptidases"/>
    <property type="match status" value="1"/>
</dbReference>
<keyword evidence="8" id="KW-0862">Zinc</keyword>
<dbReference type="AlphaFoldDB" id="A4C573"/>
<dbReference type="CDD" id="cd00063">
    <property type="entry name" value="FN3"/>
    <property type="match status" value="1"/>
</dbReference>
<keyword evidence="7" id="KW-0378">Hydrolase</keyword>
<evidence type="ECO:0000256" key="4">
    <source>
        <dbReference type="ARBA" id="ARBA00022670"/>
    </source>
</evidence>
<dbReference type="GO" id="GO:0008270">
    <property type="term" value="F:zinc ion binding"/>
    <property type="evidence" value="ECO:0007669"/>
    <property type="project" value="InterPro"/>
</dbReference>
<dbReference type="PROSITE" id="PS50853">
    <property type="entry name" value="FN3"/>
    <property type="match status" value="1"/>
</dbReference>
<keyword evidence="4" id="KW-0645">Protease</keyword>
<organism evidence="15 16">
    <name type="scientific">Pseudoalteromonas tunicata D2</name>
    <dbReference type="NCBI Taxonomy" id="87626"/>
    <lineage>
        <taxon>Bacteria</taxon>
        <taxon>Pseudomonadati</taxon>
        <taxon>Pseudomonadota</taxon>
        <taxon>Gammaproteobacteria</taxon>
        <taxon>Alteromonadales</taxon>
        <taxon>Pseudoalteromonadaceae</taxon>
        <taxon>Pseudoalteromonas</taxon>
    </lineage>
</organism>